<dbReference type="Gene3D" id="3.40.50.2300">
    <property type="match status" value="2"/>
</dbReference>
<evidence type="ECO:0000256" key="6">
    <source>
        <dbReference type="ARBA" id="ARBA00023288"/>
    </source>
</evidence>
<evidence type="ECO:0000256" key="3">
    <source>
        <dbReference type="ARBA" id="ARBA00022475"/>
    </source>
</evidence>
<keyword evidence="5" id="KW-0472">Membrane</keyword>
<sequence length="378" mass="39759">MKKSVLFSTMAAAALVLSACGQAPESTPTATNNKTDSTGEATDGAKDGVDYAKFKACMVSDEGGFDDRSFNQSGFEGLKKAESELGVQVAMAESHSPGDFQQNIDSLMGQNCNLIIGVGFMLNDAIRDSARANEDVHFALIDSRITEGQGEDFKVLDLPNAKPLVFNTAEAGYLAGYAAAGMSESGKLGTFGGMDLPSVKIFMDGFEDGMKKYNEDNGKSVTLAGWSKDSQTGQFVGNFSDTNKGKQITENMLAQGVDIVMPVAGPVGSGTVAAVKEQGKGSVVWVDSDGFESTSDGAVMLTSVVKEIGQSVFDTIKAAAEGSYSSEAYVGTLENGGVAMAPFHDFEDKVPAELKDALEKIKDQIISGEIKVETENQP</sequence>
<feature type="chain" id="PRO_5011433604" evidence="8">
    <location>
        <begin position="24"/>
        <end position="378"/>
    </location>
</feature>
<dbReference type="AlphaFoldDB" id="A0A1H3YZB4"/>
<accession>A0A1H3YZB4</accession>
<dbReference type="Proteomes" id="UP000199288">
    <property type="component" value="Unassembled WGS sequence"/>
</dbReference>
<gene>
    <name evidence="10" type="ORF">SAMN02910418_01044</name>
</gene>
<keyword evidence="6" id="KW-0449">Lipoprotein</keyword>
<evidence type="ECO:0000256" key="1">
    <source>
        <dbReference type="ARBA" id="ARBA00004193"/>
    </source>
</evidence>
<protein>
    <submittedName>
        <fullName evidence="10">Basic membrane protein A</fullName>
    </submittedName>
</protein>
<evidence type="ECO:0000313" key="10">
    <source>
        <dbReference type="EMBL" id="SEA16760.1"/>
    </source>
</evidence>
<proteinExistence type="inferred from homology"/>
<dbReference type="PROSITE" id="PS51257">
    <property type="entry name" value="PROKAR_LIPOPROTEIN"/>
    <property type="match status" value="1"/>
</dbReference>
<evidence type="ECO:0000256" key="4">
    <source>
        <dbReference type="ARBA" id="ARBA00022729"/>
    </source>
</evidence>
<dbReference type="PANTHER" id="PTHR34296">
    <property type="entry name" value="TRANSCRIPTIONAL ACTIVATOR PROTEIN MED"/>
    <property type="match status" value="1"/>
</dbReference>
<evidence type="ECO:0000313" key="11">
    <source>
        <dbReference type="Proteomes" id="UP000199288"/>
    </source>
</evidence>
<comment type="subcellular location">
    <subcellularLocation>
        <location evidence="1">Cell membrane</location>
        <topology evidence="1">Lipid-anchor</topology>
    </subcellularLocation>
</comment>
<evidence type="ECO:0000256" key="5">
    <source>
        <dbReference type="ARBA" id="ARBA00023136"/>
    </source>
</evidence>
<keyword evidence="11" id="KW-1185">Reference proteome</keyword>
<feature type="region of interest" description="Disordered" evidence="7">
    <location>
        <begin position="23"/>
        <end position="44"/>
    </location>
</feature>
<dbReference type="RefSeq" id="WP_222842386.1">
    <property type="nucleotide sequence ID" value="NZ_FNQV01000005.1"/>
</dbReference>
<dbReference type="CDD" id="cd06354">
    <property type="entry name" value="PBP1_PrnA-like"/>
    <property type="match status" value="1"/>
</dbReference>
<dbReference type="GO" id="GO:0005886">
    <property type="term" value="C:plasma membrane"/>
    <property type="evidence" value="ECO:0007669"/>
    <property type="project" value="UniProtKB-SubCell"/>
</dbReference>
<dbReference type="InterPro" id="IPR003760">
    <property type="entry name" value="PnrA-like"/>
</dbReference>
<evidence type="ECO:0000256" key="7">
    <source>
        <dbReference type="SAM" id="MobiDB-lite"/>
    </source>
</evidence>
<dbReference type="Pfam" id="PF02608">
    <property type="entry name" value="Bmp"/>
    <property type="match status" value="1"/>
</dbReference>
<organism evidence="10 11">
    <name type="scientific">Bowdeniella nasicola</name>
    <dbReference type="NCBI Taxonomy" id="208480"/>
    <lineage>
        <taxon>Bacteria</taxon>
        <taxon>Bacillati</taxon>
        <taxon>Actinomycetota</taxon>
        <taxon>Actinomycetes</taxon>
        <taxon>Actinomycetales</taxon>
        <taxon>Actinomycetaceae</taxon>
        <taxon>Bowdeniella</taxon>
    </lineage>
</organism>
<name>A0A1H3YZB4_9ACTO</name>
<dbReference type="InterPro" id="IPR028082">
    <property type="entry name" value="Peripla_BP_I"/>
</dbReference>
<feature type="domain" description="ABC transporter substrate-binding protein PnrA-like" evidence="9">
    <location>
        <begin position="56"/>
        <end position="373"/>
    </location>
</feature>
<dbReference type="PANTHER" id="PTHR34296:SF2">
    <property type="entry name" value="ABC TRANSPORTER GUANOSINE-BINDING PROTEIN NUPN"/>
    <property type="match status" value="1"/>
</dbReference>
<evidence type="ECO:0000259" key="9">
    <source>
        <dbReference type="Pfam" id="PF02608"/>
    </source>
</evidence>
<evidence type="ECO:0000256" key="8">
    <source>
        <dbReference type="SAM" id="SignalP"/>
    </source>
</evidence>
<keyword evidence="3" id="KW-1003">Cell membrane</keyword>
<dbReference type="SUPFAM" id="SSF53822">
    <property type="entry name" value="Periplasmic binding protein-like I"/>
    <property type="match status" value="1"/>
</dbReference>
<dbReference type="InterPro" id="IPR050957">
    <property type="entry name" value="BMP_lipoprotein"/>
</dbReference>
<comment type="similarity">
    <text evidence="2">Belongs to the BMP lipoprotein family.</text>
</comment>
<keyword evidence="4 8" id="KW-0732">Signal</keyword>
<feature type="signal peptide" evidence="8">
    <location>
        <begin position="1"/>
        <end position="23"/>
    </location>
</feature>
<evidence type="ECO:0000256" key="2">
    <source>
        <dbReference type="ARBA" id="ARBA00008610"/>
    </source>
</evidence>
<reference evidence="11" key="1">
    <citation type="submission" date="2016-10" db="EMBL/GenBank/DDBJ databases">
        <authorList>
            <person name="Varghese N."/>
            <person name="Submissions S."/>
        </authorList>
    </citation>
    <scope>NUCLEOTIDE SEQUENCE [LARGE SCALE GENOMIC DNA]</scope>
    <source>
        <strain evidence="11">KPR-1</strain>
    </source>
</reference>
<dbReference type="EMBL" id="FNQV01000005">
    <property type="protein sequence ID" value="SEA16760.1"/>
    <property type="molecule type" value="Genomic_DNA"/>
</dbReference>
<feature type="compositionally biased region" description="Polar residues" evidence="7">
    <location>
        <begin position="24"/>
        <end position="40"/>
    </location>
</feature>